<reference evidence="3 4" key="1">
    <citation type="journal article" date="2019" name="Int. J. Syst. Evol. Microbiol.">
        <title>The Global Catalogue of Microorganisms (GCM) 10K type strain sequencing project: providing services to taxonomists for standard genome sequencing and annotation.</title>
        <authorList>
            <consortium name="The Broad Institute Genomics Platform"/>
            <consortium name="The Broad Institute Genome Sequencing Center for Infectious Disease"/>
            <person name="Wu L."/>
            <person name="Ma J."/>
        </authorList>
    </citation>
    <scope>NUCLEOTIDE SEQUENCE [LARGE SCALE GENOMIC DNA]</scope>
    <source>
        <strain evidence="3 4">JCM 3106</strain>
    </source>
</reference>
<keyword evidence="1" id="KW-0802">TPR repeat</keyword>
<evidence type="ECO:0000313" key="4">
    <source>
        <dbReference type="Proteomes" id="UP001499930"/>
    </source>
</evidence>
<dbReference type="EMBL" id="BAAAWD010000015">
    <property type="protein sequence ID" value="GAA3023320.1"/>
    <property type="molecule type" value="Genomic_DNA"/>
</dbReference>
<dbReference type="SUPFAM" id="SSF48452">
    <property type="entry name" value="TPR-like"/>
    <property type="match status" value="2"/>
</dbReference>
<dbReference type="RefSeq" id="WP_344900484.1">
    <property type="nucleotide sequence ID" value="NZ_BAAAWD010000015.1"/>
</dbReference>
<gene>
    <name evidence="3" type="ORF">GCM10017559_55760</name>
</gene>
<proteinExistence type="predicted"/>
<evidence type="ECO:0000256" key="1">
    <source>
        <dbReference type="PROSITE-ProRule" id="PRU00339"/>
    </source>
</evidence>
<dbReference type="PROSITE" id="PS50005">
    <property type="entry name" value="TPR"/>
    <property type="match status" value="1"/>
</dbReference>
<evidence type="ECO:0000259" key="2">
    <source>
        <dbReference type="Pfam" id="PF20703"/>
    </source>
</evidence>
<accession>A0ABN3Y9I2</accession>
<protein>
    <recommendedName>
        <fullName evidence="2">Novel STAND NTPase 1 domain-containing protein</fullName>
    </recommendedName>
</protein>
<feature type="domain" description="Novel STAND NTPase 1" evidence="2">
    <location>
        <begin position="14"/>
        <end position="246"/>
    </location>
</feature>
<dbReference type="SUPFAM" id="SSF52540">
    <property type="entry name" value="P-loop containing nucleoside triphosphate hydrolases"/>
    <property type="match status" value="1"/>
</dbReference>
<dbReference type="Pfam" id="PF14559">
    <property type="entry name" value="TPR_19"/>
    <property type="match status" value="1"/>
</dbReference>
<dbReference type="InterPro" id="IPR011990">
    <property type="entry name" value="TPR-like_helical_dom_sf"/>
</dbReference>
<comment type="caution">
    <text evidence="3">The sequence shown here is derived from an EMBL/GenBank/DDBJ whole genome shotgun (WGS) entry which is preliminary data.</text>
</comment>
<name>A0ABN3Y9I2_9ACTN</name>
<dbReference type="InterPro" id="IPR019734">
    <property type="entry name" value="TPR_rpt"/>
</dbReference>
<sequence>MTITASAGDRPLRPYVGLRSYDGDDHALFFGRDHEAREIATMWPATGLVVLIGAPGVGKSSLLRAGVLPRIDTRHADVLPVARVSPHRLPRPRPDGLGNAHVLALLSSWAPRRPLSELAGLTVSDFLRGHPERVDRYGDPIPVLVAIDQAEELFSGPVDQEKERQELLLQLTQAARDHAGLHLLLSLREEYLAPMLPYERLLGRSSRTRFRLLPLSRAAALDAVTRPLEGTGRSFAPGAAERLVDGLGPALLTGHDQETGTSRTVEPVRLQIACSALWDALPPSLTEITAGHVNLHLDVDAFLTGFCERVPVEVAAGSGVAVNEIRSWLRTTFVTDPNRHTTVDEGLHTTADMPNHVVRALEDHHLLRSEQRLGFRRYGLLDDRMLSPLRRSRSSATCLADARAALAEGNRAAARDRAEEACSLETGDTSVRAEALVILGEVAAGTGEVETSRRHFEAAADMFAKLQRFTGVATALGGEGRLWLGQGEYDRAVERLHTALSWAPNDVPVQLALGEALWHQGNPRSALALLNGVVALASDPPAEALALRGEIFADLDRPVEALRDLERVRPDRRPGTVAARALALALTRRFDAAGQESLDALAEDPGSGPVLLRVARVQAMLGWVPYSEELVSRALEAVSPGLPPHLRKQAEELLRKRRSA</sequence>
<dbReference type="InterPro" id="IPR027417">
    <property type="entry name" value="P-loop_NTPase"/>
</dbReference>
<dbReference type="Proteomes" id="UP001499930">
    <property type="component" value="Unassembled WGS sequence"/>
</dbReference>
<evidence type="ECO:0000313" key="3">
    <source>
        <dbReference type="EMBL" id="GAA3023320.1"/>
    </source>
</evidence>
<dbReference type="Pfam" id="PF20703">
    <property type="entry name" value="nSTAND1"/>
    <property type="match status" value="1"/>
</dbReference>
<dbReference type="Gene3D" id="1.25.40.10">
    <property type="entry name" value="Tetratricopeptide repeat domain"/>
    <property type="match status" value="1"/>
</dbReference>
<dbReference type="SMART" id="SM00028">
    <property type="entry name" value="TPR"/>
    <property type="match status" value="4"/>
</dbReference>
<keyword evidence="4" id="KW-1185">Reference proteome</keyword>
<dbReference type="InterPro" id="IPR049052">
    <property type="entry name" value="nSTAND1"/>
</dbReference>
<organism evidence="3 4">
    <name type="scientific">Streptosporangium longisporum</name>
    <dbReference type="NCBI Taxonomy" id="46187"/>
    <lineage>
        <taxon>Bacteria</taxon>
        <taxon>Bacillati</taxon>
        <taxon>Actinomycetota</taxon>
        <taxon>Actinomycetes</taxon>
        <taxon>Streptosporangiales</taxon>
        <taxon>Streptosporangiaceae</taxon>
        <taxon>Streptosporangium</taxon>
    </lineage>
</organism>
<feature type="repeat" description="TPR" evidence="1">
    <location>
        <begin position="473"/>
        <end position="506"/>
    </location>
</feature>